<evidence type="ECO:0000313" key="4">
    <source>
        <dbReference type="EMBL" id="MBK4347132.1"/>
    </source>
</evidence>
<organism evidence="4 5">
    <name type="scientific">Lacisediminihabitans changchengi</name>
    <dbReference type="NCBI Taxonomy" id="2787634"/>
    <lineage>
        <taxon>Bacteria</taxon>
        <taxon>Bacillati</taxon>
        <taxon>Actinomycetota</taxon>
        <taxon>Actinomycetes</taxon>
        <taxon>Micrococcales</taxon>
        <taxon>Microbacteriaceae</taxon>
        <taxon>Lacisediminihabitans</taxon>
    </lineage>
</organism>
<feature type="domain" description="NERD" evidence="3">
    <location>
        <begin position="75"/>
        <end position="178"/>
    </location>
</feature>
<evidence type="ECO:0000256" key="2">
    <source>
        <dbReference type="SAM" id="Phobius"/>
    </source>
</evidence>
<proteinExistence type="predicted"/>
<keyword evidence="2" id="KW-1133">Transmembrane helix</keyword>
<keyword evidence="2" id="KW-0472">Membrane</keyword>
<dbReference type="InterPro" id="IPR011528">
    <property type="entry name" value="NERD"/>
</dbReference>
<dbReference type="RefSeq" id="WP_200555503.1">
    <property type="nucleotide sequence ID" value="NZ_JAEPES010000002.1"/>
</dbReference>
<evidence type="ECO:0000259" key="3">
    <source>
        <dbReference type="Pfam" id="PF08378"/>
    </source>
</evidence>
<accession>A0A934VXN8</accession>
<dbReference type="Proteomes" id="UP000636458">
    <property type="component" value="Unassembled WGS sequence"/>
</dbReference>
<gene>
    <name evidence="4" type="ORF">IV501_05750</name>
</gene>
<protein>
    <submittedName>
        <fullName evidence="4">NERD domain-containing protein</fullName>
    </submittedName>
</protein>
<name>A0A934VXN8_9MICO</name>
<evidence type="ECO:0000256" key="1">
    <source>
        <dbReference type="SAM" id="MobiDB-lite"/>
    </source>
</evidence>
<feature type="transmembrane region" description="Helical" evidence="2">
    <location>
        <begin position="299"/>
        <end position="325"/>
    </location>
</feature>
<evidence type="ECO:0000313" key="5">
    <source>
        <dbReference type="Proteomes" id="UP000636458"/>
    </source>
</evidence>
<keyword evidence="2" id="KW-0812">Transmembrane</keyword>
<comment type="caution">
    <text evidence="4">The sequence shown here is derived from an EMBL/GenBank/DDBJ whole genome shotgun (WGS) entry which is preliminary data.</text>
</comment>
<dbReference type="EMBL" id="JAEPES010000002">
    <property type="protein sequence ID" value="MBK4347132.1"/>
    <property type="molecule type" value="Genomic_DNA"/>
</dbReference>
<keyword evidence="5" id="KW-1185">Reference proteome</keyword>
<feature type="region of interest" description="Disordered" evidence="1">
    <location>
        <begin position="259"/>
        <end position="293"/>
    </location>
</feature>
<dbReference type="AlphaFoldDB" id="A0A934VXN8"/>
<sequence length="326" mass="35474">MSEIVKSEQADIGGKSVVQARTDFAGIHALLSRRPGYAVAEKCLEVQIAAELAESSLRANGRRILHDSAWSWYMGAIGEIEVGRILSSLGPEWMVRHAVPIGAGTKDVDHLLIGPGGVFALNTKHHRDARIWIGDHVMRVNNADKHHMRDAQRDATDVANRLRAKIGFPVTVSAAVVLIGHRSISDARRGVAHPAEVVAAVDLLRWLNSRPRQMDDTQLALIRLAAEEPDTWHVDPNAANTLRVMQRFERLRAEIGDTPARGMTAANPHGAPTNHRRPPSSRPAPARQAKPEPTRGGKILRLLVIGALAIWGASNVGSAIARLLYG</sequence>
<reference evidence="4" key="1">
    <citation type="submission" date="2021-01" db="EMBL/GenBank/DDBJ databases">
        <title>Lacisediminihabitans sp. nov. strain G11-30, isolated from Antarctic Soil.</title>
        <authorList>
            <person name="Li J."/>
        </authorList>
    </citation>
    <scope>NUCLEOTIDE SEQUENCE</scope>
    <source>
        <strain evidence="4">G11-30</strain>
    </source>
</reference>
<dbReference type="Pfam" id="PF08378">
    <property type="entry name" value="NERD"/>
    <property type="match status" value="1"/>
</dbReference>